<keyword evidence="8" id="KW-1185">Reference proteome</keyword>
<dbReference type="RefSeq" id="WP_183363166.1">
    <property type="nucleotide sequence ID" value="NZ_BLXZ01000010.1"/>
</dbReference>
<evidence type="ECO:0000313" key="7">
    <source>
        <dbReference type="EMBL" id="GFO70539.1"/>
    </source>
</evidence>
<dbReference type="AlphaFoldDB" id="A0A6V8NHY6"/>
<dbReference type="PANTHER" id="PTHR42987">
    <property type="entry name" value="PEPTIDASE S49"/>
    <property type="match status" value="1"/>
</dbReference>
<dbReference type="EMBL" id="BLXZ01000010">
    <property type="protein sequence ID" value="GFO70539.1"/>
    <property type="molecule type" value="Genomic_DNA"/>
</dbReference>
<evidence type="ECO:0000256" key="1">
    <source>
        <dbReference type="ARBA" id="ARBA00008683"/>
    </source>
</evidence>
<dbReference type="Proteomes" id="UP000587586">
    <property type="component" value="Unassembled WGS sequence"/>
</dbReference>
<dbReference type="GO" id="GO:0006508">
    <property type="term" value="P:proteolysis"/>
    <property type="evidence" value="ECO:0007669"/>
    <property type="project" value="UniProtKB-KW"/>
</dbReference>
<dbReference type="InterPro" id="IPR029045">
    <property type="entry name" value="ClpP/crotonase-like_dom_sf"/>
</dbReference>
<keyword evidence="5" id="KW-0472">Membrane</keyword>
<keyword evidence="4" id="KW-0720">Serine protease</keyword>
<reference evidence="8" key="1">
    <citation type="submission" date="2020-06" db="EMBL/GenBank/DDBJ databases">
        <title>Draft genomic sequecing of Geomonas sp. Red745.</title>
        <authorList>
            <person name="Itoh H."/>
            <person name="Xu Z.X."/>
            <person name="Ushijima N."/>
            <person name="Masuda Y."/>
            <person name="Shiratori Y."/>
            <person name="Senoo K."/>
        </authorList>
    </citation>
    <scope>NUCLEOTIDE SEQUENCE [LARGE SCALE GENOMIC DNA]</scope>
    <source>
        <strain evidence="8">Red745</strain>
    </source>
</reference>
<dbReference type="InterPro" id="IPR002142">
    <property type="entry name" value="Peptidase_S49"/>
</dbReference>
<accession>A0A6V8NHY6</accession>
<evidence type="ECO:0000313" key="8">
    <source>
        <dbReference type="Proteomes" id="UP000587586"/>
    </source>
</evidence>
<feature type="domain" description="Peptidase S49" evidence="6">
    <location>
        <begin position="97"/>
        <end position="247"/>
    </location>
</feature>
<comment type="caution">
    <text evidence="7">The sequence shown here is derived from an EMBL/GenBank/DDBJ whole genome shotgun (WGS) entry which is preliminary data.</text>
</comment>
<evidence type="ECO:0000256" key="4">
    <source>
        <dbReference type="ARBA" id="ARBA00022825"/>
    </source>
</evidence>
<dbReference type="GO" id="GO:0008236">
    <property type="term" value="F:serine-type peptidase activity"/>
    <property type="evidence" value="ECO:0007669"/>
    <property type="project" value="UniProtKB-KW"/>
</dbReference>
<evidence type="ECO:0000256" key="2">
    <source>
        <dbReference type="ARBA" id="ARBA00022670"/>
    </source>
</evidence>
<dbReference type="InterPro" id="IPR047272">
    <property type="entry name" value="S49_SppA_C"/>
</dbReference>
<comment type="similarity">
    <text evidence="1">Belongs to the peptidase S49 family.</text>
</comment>
<evidence type="ECO:0000256" key="5">
    <source>
        <dbReference type="SAM" id="Phobius"/>
    </source>
</evidence>
<keyword evidence="5" id="KW-0812">Transmembrane</keyword>
<dbReference type="PANTHER" id="PTHR42987:SF7">
    <property type="entry name" value="SIGNAL PEPTIDE PEPTIDASE SPPA-RELATED"/>
    <property type="match status" value="1"/>
</dbReference>
<proteinExistence type="inferred from homology"/>
<dbReference type="CDD" id="cd07023">
    <property type="entry name" value="S49_Sppa_N_C"/>
    <property type="match status" value="1"/>
</dbReference>
<dbReference type="NCBIfam" id="TIGR00706">
    <property type="entry name" value="SppA_dom"/>
    <property type="match status" value="1"/>
</dbReference>
<keyword evidence="2" id="KW-0645">Protease</keyword>
<dbReference type="Gene3D" id="3.90.226.10">
    <property type="entry name" value="2-enoyl-CoA Hydratase, Chain A, domain 1"/>
    <property type="match status" value="1"/>
</dbReference>
<evidence type="ECO:0000256" key="3">
    <source>
        <dbReference type="ARBA" id="ARBA00022801"/>
    </source>
</evidence>
<dbReference type="SUPFAM" id="SSF52096">
    <property type="entry name" value="ClpP/crotonase"/>
    <property type="match status" value="1"/>
</dbReference>
<dbReference type="Pfam" id="PF01343">
    <property type="entry name" value="Peptidase_S49"/>
    <property type="match status" value="1"/>
</dbReference>
<evidence type="ECO:0000259" key="6">
    <source>
        <dbReference type="Pfam" id="PF01343"/>
    </source>
</evidence>
<feature type="transmembrane region" description="Helical" evidence="5">
    <location>
        <begin position="6"/>
        <end position="30"/>
    </location>
</feature>
<gene>
    <name evidence="7" type="ORF">GMLC_41180</name>
</gene>
<organism evidence="7 8">
    <name type="scientific">Geomonas limicola</name>
    <dbReference type="NCBI Taxonomy" id="2740186"/>
    <lineage>
        <taxon>Bacteria</taxon>
        <taxon>Pseudomonadati</taxon>
        <taxon>Thermodesulfobacteriota</taxon>
        <taxon>Desulfuromonadia</taxon>
        <taxon>Geobacterales</taxon>
        <taxon>Geobacteraceae</taxon>
        <taxon>Geomonas</taxon>
    </lineage>
</organism>
<keyword evidence="3" id="KW-0378">Hydrolase</keyword>
<sequence length="292" mass="30673">MRNRWLIWTAFGTGGILLLFGICVLVATALMGDNEGGSGDGVGLVEVKGVIVDGQDTVRQLRALKKDKRVKAVVLRVDSPGGVVGPSQEISAQVREVAKVKKVVVSMGSVAASGGYYISAPATKIFANPGTITGSIGVLMKFSNLEGLMDKVGMKAYTIKSGQFKDVGSPNREMTAEERAMLQGVIDSTHSQFVRAVAEGRKLPVATVAAIADGRIFSGEQALALKLVDRLGSMQDAIEEAARLGGVTGEPSIIKPPKKRTSAWDLLVETAAGQLGLLKGTGDGVSVDYRMQ</sequence>
<name>A0A6V8NHY6_9BACT</name>
<dbReference type="InterPro" id="IPR004635">
    <property type="entry name" value="Pept_S49_SppA"/>
</dbReference>
<protein>
    <submittedName>
        <fullName evidence="7">Multidrug transporter</fullName>
    </submittedName>
</protein>
<keyword evidence="5" id="KW-1133">Transmembrane helix</keyword>